<evidence type="ECO:0000313" key="4">
    <source>
        <dbReference type="Proteomes" id="UP001449657"/>
    </source>
</evidence>
<keyword evidence="4" id="KW-1185">Reference proteome</keyword>
<name>A0ABZ2Z5I6_9BACT</name>
<keyword evidence="2" id="KW-0472">Membrane</keyword>
<dbReference type="PANTHER" id="PTHR34980:SF2">
    <property type="entry name" value="INNER MEMBRANE PROTEIN YHAH-RELATED"/>
    <property type="match status" value="1"/>
</dbReference>
<dbReference type="InterPro" id="IPR008523">
    <property type="entry name" value="DUF805"/>
</dbReference>
<evidence type="ECO:0000256" key="2">
    <source>
        <dbReference type="SAM" id="Phobius"/>
    </source>
</evidence>
<feature type="transmembrane region" description="Helical" evidence="2">
    <location>
        <begin position="50"/>
        <end position="69"/>
    </location>
</feature>
<organism evidence="3 4">
    <name type="scientific">Chitinophaga caseinilytica</name>
    <dbReference type="NCBI Taxonomy" id="2267521"/>
    <lineage>
        <taxon>Bacteria</taxon>
        <taxon>Pseudomonadati</taxon>
        <taxon>Bacteroidota</taxon>
        <taxon>Chitinophagia</taxon>
        <taxon>Chitinophagales</taxon>
        <taxon>Chitinophagaceae</taxon>
        <taxon>Chitinophaga</taxon>
    </lineage>
</organism>
<evidence type="ECO:0000313" key="3">
    <source>
        <dbReference type="EMBL" id="WZN46863.1"/>
    </source>
</evidence>
<feature type="region of interest" description="Disordered" evidence="1">
    <location>
        <begin position="103"/>
        <end position="124"/>
    </location>
</feature>
<dbReference type="Proteomes" id="UP001449657">
    <property type="component" value="Chromosome"/>
</dbReference>
<dbReference type="EMBL" id="CP150096">
    <property type="protein sequence ID" value="WZN46863.1"/>
    <property type="molecule type" value="Genomic_DNA"/>
</dbReference>
<accession>A0ABZ2Z5I6</accession>
<feature type="transmembrane region" description="Helical" evidence="2">
    <location>
        <begin position="81"/>
        <end position="98"/>
    </location>
</feature>
<keyword evidence="2" id="KW-0812">Transmembrane</keyword>
<sequence length="124" mass="13984">MKQHVITVFKKSTDFNGRASRAEFWWFFLFNLIVSWGISFAGAFVLPAALLSIVSLVVTLVFILPGVAVMIRRAHDVNKSGWYMLIPIYGLILAVTQGDQSENKYGPDPYNPDPSFDFERNPAK</sequence>
<reference evidence="3 4" key="1">
    <citation type="submission" date="2024-03" db="EMBL/GenBank/DDBJ databases">
        <title>Chitinophaga caseinilytica sp. nov., a casein hydrolysing bacterium isolated from forest soil.</title>
        <authorList>
            <person name="Lee D.S."/>
            <person name="Han D.M."/>
            <person name="Baek J.H."/>
            <person name="Choi D.G."/>
            <person name="Jeon J.H."/>
            <person name="Jeon C.O."/>
        </authorList>
    </citation>
    <scope>NUCLEOTIDE SEQUENCE [LARGE SCALE GENOMIC DNA]</scope>
    <source>
        <strain evidence="3 4">KACC 19118</strain>
    </source>
</reference>
<protein>
    <submittedName>
        <fullName evidence="3">DUF805 domain-containing protein</fullName>
    </submittedName>
</protein>
<evidence type="ECO:0000256" key="1">
    <source>
        <dbReference type="SAM" id="MobiDB-lite"/>
    </source>
</evidence>
<gene>
    <name evidence="3" type="ORF">WJU22_01525</name>
</gene>
<dbReference type="Pfam" id="PF05656">
    <property type="entry name" value="DUF805"/>
    <property type="match status" value="1"/>
</dbReference>
<proteinExistence type="predicted"/>
<dbReference type="PANTHER" id="PTHR34980">
    <property type="entry name" value="INNER MEMBRANE PROTEIN-RELATED-RELATED"/>
    <property type="match status" value="1"/>
</dbReference>
<keyword evidence="2" id="KW-1133">Transmembrane helix</keyword>
<feature type="transmembrane region" description="Helical" evidence="2">
    <location>
        <begin position="24"/>
        <end position="44"/>
    </location>
</feature>
<dbReference type="RefSeq" id="WP_341841537.1">
    <property type="nucleotide sequence ID" value="NZ_CP149792.1"/>
</dbReference>